<feature type="compositionally biased region" description="Low complexity" evidence="4">
    <location>
        <begin position="1"/>
        <end position="27"/>
    </location>
</feature>
<keyword evidence="1" id="KW-0677">Repeat</keyword>
<protein>
    <submittedName>
        <fullName evidence="7">Protein phosphatase 2A structural subunit</fullName>
    </submittedName>
</protein>
<dbReference type="AlphaFoldDB" id="A0A6C1DKY8"/>
<dbReference type="Pfam" id="PF22646">
    <property type="entry name" value="PPP2R1A-like_HEAT"/>
    <property type="match status" value="1"/>
</dbReference>
<dbReference type="PANTHER" id="PTHR10648:SF4">
    <property type="entry name" value="PROTEIN PHOSPHATASE 2 (FORMERLY 2A), REGULATORY SUBUNIT A, BETA ISOFORM-RELATED"/>
    <property type="match status" value="1"/>
</dbReference>
<evidence type="ECO:0000256" key="4">
    <source>
        <dbReference type="SAM" id="MobiDB-lite"/>
    </source>
</evidence>
<feature type="repeat" description="HEAT" evidence="3">
    <location>
        <begin position="558"/>
        <end position="596"/>
    </location>
</feature>
<reference evidence="7 8" key="1">
    <citation type="journal article" date="2019" name="BMC Genomics">
        <title>Chromosome level assembly and comparative genome analysis confirm lager-brewing yeasts originated from a single hybridization.</title>
        <authorList>
            <person name="Salazar A.N."/>
            <person name="Gorter de Vries A.R."/>
            <person name="van den Broek M."/>
            <person name="Brouwers N."/>
            <person name="de la Torre Cortes P."/>
            <person name="Kuijpers N.G.A."/>
            <person name="Daran J.G."/>
            <person name="Abeel T."/>
        </authorList>
    </citation>
    <scope>NUCLEOTIDE SEQUENCE [LARGE SCALE GENOMIC DNA]</scope>
    <source>
        <strain evidence="7 8">CBS 1483</strain>
    </source>
</reference>
<evidence type="ECO:0000313" key="7">
    <source>
        <dbReference type="EMBL" id="QID77866.1"/>
    </source>
</evidence>
<dbReference type="SMR" id="A0A6C1DKY8"/>
<dbReference type="InterPro" id="IPR011989">
    <property type="entry name" value="ARM-like"/>
</dbReference>
<comment type="similarity">
    <text evidence="2">Belongs to the phosphatase 2A regulatory subunit A family.</text>
</comment>
<dbReference type="InterPro" id="IPR054573">
    <property type="entry name" value="PP2A/SF3B1-like_HEAT"/>
</dbReference>
<organism evidence="7 8">
    <name type="scientific">Saccharomyces pastorianus</name>
    <name type="common">Lager yeast</name>
    <name type="synonym">Saccharomyces cerevisiae x Saccharomyces eubayanus</name>
    <dbReference type="NCBI Taxonomy" id="27292"/>
    <lineage>
        <taxon>Eukaryota</taxon>
        <taxon>Fungi</taxon>
        <taxon>Dikarya</taxon>
        <taxon>Ascomycota</taxon>
        <taxon>Saccharomycotina</taxon>
        <taxon>Saccharomycetes</taxon>
        <taxon>Saccharomycetales</taxon>
        <taxon>Saccharomycetaceae</taxon>
        <taxon>Saccharomyces</taxon>
    </lineage>
</organism>
<dbReference type="Pfam" id="PF13646">
    <property type="entry name" value="HEAT_2"/>
    <property type="match status" value="1"/>
</dbReference>
<dbReference type="SUPFAM" id="SSF48371">
    <property type="entry name" value="ARM repeat"/>
    <property type="match status" value="1"/>
</dbReference>
<feature type="repeat" description="HEAT" evidence="3">
    <location>
        <begin position="281"/>
        <end position="316"/>
    </location>
</feature>
<dbReference type="InterPro" id="IPR051023">
    <property type="entry name" value="PP2A_Regulatory_Subunit_A"/>
</dbReference>
<dbReference type="PROSITE" id="PS50077">
    <property type="entry name" value="HEAT_REPEAT"/>
    <property type="match status" value="9"/>
</dbReference>
<dbReference type="EMBL" id="CP048983">
    <property type="protein sequence ID" value="QID77866.1"/>
    <property type="molecule type" value="Genomic_DNA"/>
</dbReference>
<feature type="repeat" description="HEAT" evidence="3">
    <location>
        <begin position="321"/>
        <end position="356"/>
    </location>
</feature>
<feature type="region of interest" description="Disordered" evidence="4">
    <location>
        <begin position="1"/>
        <end position="33"/>
    </location>
</feature>
<accession>A0A6C1DKY8</accession>
<dbReference type="FunFam" id="1.25.10.10:FF:000062">
    <property type="entry name" value="Serine/threonine-protein phosphatase 2A regulatory subunit A alpha isoform"/>
    <property type="match status" value="1"/>
</dbReference>
<evidence type="ECO:0000259" key="5">
    <source>
        <dbReference type="Pfam" id="PF22646"/>
    </source>
</evidence>
<dbReference type="GO" id="GO:0019888">
    <property type="term" value="F:protein phosphatase regulator activity"/>
    <property type="evidence" value="ECO:0007669"/>
    <property type="project" value="TreeGrafter"/>
</dbReference>
<sequence length="635" mass="70907">MSGARSTTAGAVPSAATTSTTSTTSNSKDSDSNESLYPLALLMDELKHDDIANRVEAMKKLDTIALALGPERTRNELIPFLTEVAQDDEDEVFAVLAEQLGKFVPYIGGPQYATILLPVLEILASAEETLVREKAVDSLNNVAQELSQEQLFSDFVPLIEHLATADWFSSKVSACGLFKSVIVRIKDDSLRKNILALYLQLAQDDTPMVKRAVGKNLPILIDLLTQNLGLSTDEDWDYISNIFQKIINDNQDSVKFLAVDCLISILKFFNAKGDESHTQDLLNSAVKLIGDEAWRVRYMAADRFSDLASQFSSNQAYIDELVQPFLNLCEDNEGDVREAVAKQVSGFAKFLNDPSIILNKILPAVQNLSMDESETVRSALASKITNIVLLLNKDQVINNFLPILLNMLRDEFPDVRLNIIASLKVVNDVIGIELLSDSLLPAITELAKDVNWRVRMAIIEYIPILAEQLGMQFFDQQLSDLCLSWLWDTVYSIREAAVNNLKRLTEIFGSDWCRDEIISRLLKFDLQLLENFVSRFTILSALTTLVPVVSLDVVTEQLLPFISHLADDGVPNIRFNVAKSYAVIVKVLIKDEAKYDALIKNTILPSLQTLCQDEDVDVKYFAKKSLAECQELLKN</sequence>
<dbReference type="InterPro" id="IPR016024">
    <property type="entry name" value="ARM-type_fold"/>
</dbReference>
<evidence type="ECO:0000256" key="1">
    <source>
        <dbReference type="ARBA" id="ARBA00022737"/>
    </source>
</evidence>
<dbReference type="Gene3D" id="1.25.10.10">
    <property type="entry name" value="Leucine-rich Repeat Variant"/>
    <property type="match status" value="1"/>
</dbReference>
<evidence type="ECO:0000313" key="8">
    <source>
        <dbReference type="Proteomes" id="UP000501346"/>
    </source>
</evidence>
<feature type="repeat" description="HEAT" evidence="3">
    <location>
        <begin position="400"/>
        <end position="438"/>
    </location>
</feature>
<evidence type="ECO:0000256" key="2">
    <source>
        <dbReference type="ARBA" id="ARBA00038332"/>
    </source>
</evidence>
<feature type="domain" description="Phosphatase PP2A regulatory subunit A/Splicing factor 3B subunit 1-like HEAT repeat" evidence="5">
    <location>
        <begin position="318"/>
        <end position="388"/>
    </location>
</feature>
<dbReference type="GO" id="GO:0005634">
    <property type="term" value="C:nucleus"/>
    <property type="evidence" value="ECO:0007669"/>
    <property type="project" value="UniProtKB-ARBA"/>
</dbReference>
<gene>
    <name evidence="7" type="primary">TPD3_1</name>
    <name evidence="7" type="ORF">GRS66_000052</name>
</gene>
<dbReference type="InterPro" id="IPR055231">
    <property type="entry name" value="2AA_helical"/>
</dbReference>
<evidence type="ECO:0000259" key="6">
    <source>
        <dbReference type="Pfam" id="PF22956"/>
    </source>
</evidence>
<feature type="repeat" description="HEAT" evidence="3">
    <location>
        <begin position="361"/>
        <end position="399"/>
    </location>
</feature>
<dbReference type="Pfam" id="PF22956">
    <property type="entry name" value="VPS15-like_hel"/>
    <property type="match status" value="1"/>
</dbReference>
<feature type="repeat" description="HEAT" evidence="3">
    <location>
        <begin position="116"/>
        <end position="154"/>
    </location>
</feature>
<feature type="domain" description="Phosphatase 2A Regulatory Subunit A helical" evidence="6">
    <location>
        <begin position="529"/>
        <end position="627"/>
    </location>
</feature>
<keyword evidence="8" id="KW-1185">Reference proteome</keyword>
<feature type="repeat" description="HEAT" evidence="3">
    <location>
        <begin position="77"/>
        <end position="114"/>
    </location>
</feature>
<dbReference type="GO" id="GO:0000159">
    <property type="term" value="C:protein phosphatase type 2A complex"/>
    <property type="evidence" value="ECO:0007669"/>
    <property type="project" value="TreeGrafter"/>
</dbReference>
<feature type="repeat" description="HEAT" evidence="3">
    <location>
        <begin position="439"/>
        <end position="477"/>
    </location>
</feature>
<name>A0A6C1DKY8_SACPS</name>
<dbReference type="Proteomes" id="UP000501346">
    <property type="component" value="Chromosome ScI"/>
</dbReference>
<proteinExistence type="inferred from homology"/>
<dbReference type="OrthoDB" id="340346at2759"/>
<dbReference type="InterPro" id="IPR021133">
    <property type="entry name" value="HEAT_type_2"/>
</dbReference>
<dbReference type="PANTHER" id="PTHR10648">
    <property type="entry name" value="SERINE/THREONINE-PROTEIN PHOSPHATASE PP2A 65 KDA REGULATORY SUBUNIT"/>
    <property type="match status" value="1"/>
</dbReference>
<dbReference type="GO" id="GO:0005829">
    <property type="term" value="C:cytosol"/>
    <property type="evidence" value="ECO:0007669"/>
    <property type="project" value="TreeGrafter"/>
</dbReference>
<evidence type="ECO:0000256" key="3">
    <source>
        <dbReference type="PROSITE-ProRule" id="PRU00103"/>
    </source>
</evidence>
<feature type="repeat" description="HEAT" evidence="3">
    <location>
        <begin position="603"/>
        <end position="635"/>
    </location>
</feature>